<reference evidence="2 3" key="1">
    <citation type="submission" date="2023-03" db="EMBL/GenBank/DDBJ databases">
        <title>Draft genome sequence of Thalassotalea insulae KCTC 62186T.</title>
        <authorList>
            <person name="Sawabe T."/>
        </authorList>
    </citation>
    <scope>NUCLEOTIDE SEQUENCE [LARGE SCALE GENOMIC DNA]</scope>
    <source>
        <strain evidence="2 3">KCTC 62186</strain>
    </source>
</reference>
<feature type="signal peptide" evidence="1">
    <location>
        <begin position="1"/>
        <end position="27"/>
    </location>
</feature>
<dbReference type="EMBL" id="BSST01000001">
    <property type="protein sequence ID" value="GLX78509.1"/>
    <property type="molecule type" value="Genomic_DNA"/>
</dbReference>
<dbReference type="Proteomes" id="UP001157186">
    <property type="component" value="Unassembled WGS sequence"/>
</dbReference>
<dbReference type="RefSeq" id="WP_284244390.1">
    <property type="nucleotide sequence ID" value="NZ_BSST01000001.1"/>
</dbReference>
<sequence length="263" mass="27168">MKNNLLITNIKIIASAMLFALSLNTQASVIFDSGLPAGWNCEGTCGTAGADGDVTESSFGGNYGWVATTDGEAGVGLEGIGGTTGSVLTSSLFSAEAGDDLNFFFNYVTSDGAGFADYGWARLLDEAFNQVAILFTARTLESGNIVPGFGMPAPEATLSPATVEIIGGAPTWSPLGGDSGDCYKAGCGYTGWIESNYSIANAGNYYLEFGTVNWDDSQYQSGLAFDGISVGGDVVGEPVDVPEPQTAILFVLALAGLARKKYS</sequence>
<gene>
    <name evidence="2" type="ORF">tinsulaeT_18490</name>
</gene>
<organism evidence="2 3">
    <name type="scientific">Thalassotalea insulae</name>
    <dbReference type="NCBI Taxonomy" id="2056778"/>
    <lineage>
        <taxon>Bacteria</taxon>
        <taxon>Pseudomonadati</taxon>
        <taxon>Pseudomonadota</taxon>
        <taxon>Gammaproteobacteria</taxon>
        <taxon>Alteromonadales</taxon>
        <taxon>Colwelliaceae</taxon>
        <taxon>Thalassotalea</taxon>
    </lineage>
</organism>
<evidence type="ECO:0000313" key="3">
    <source>
        <dbReference type="Proteomes" id="UP001157186"/>
    </source>
</evidence>
<dbReference type="NCBIfam" id="NF038132">
    <property type="entry name" value="PEP_NF038132"/>
    <property type="match status" value="1"/>
</dbReference>
<proteinExistence type="predicted"/>
<evidence type="ECO:0008006" key="4">
    <source>
        <dbReference type="Google" id="ProtNLM"/>
    </source>
</evidence>
<name>A0ABQ6GSB4_9GAMM</name>
<evidence type="ECO:0000256" key="1">
    <source>
        <dbReference type="SAM" id="SignalP"/>
    </source>
</evidence>
<keyword evidence="3" id="KW-1185">Reference proteome</keyword>
<comment type="caution">
    <text evidence="2">The sequence shown here is derived from an EMBL/GenBank/DDBJ whole genome shotgun (WGS) entry which is preliminary data.</text>
</comment>
<accession>A0ABQ6GSB4</accession>
<feature type="chain" id="PRO_5047365654" description="PEP-CTERM protein-sorting domain-containing protein" evidence="1">
    <location>
        <begin position="28"/>
        <end position="263"/>
    </location>
</feature>
<evidence type="ECO:0000313" key="2">
    <source>
        <dbReference type="EMBL" id="GLX78509.1"/>
    </source>
</evidence>
<protein>
    <recommendedName>
        <fullName evidence="4">PEP-CTERM protein-sorting domain-containing protein</fullName>
    </recommendedName>
</protein>
<keyword evidence="1" id="KW-0732">Signal</keyword>